<name>A0ABX0W3M7_9RHOB</name>
<evidence type="ECO:0000259" key="6">
    <source>
        <dbReference type="PROSITE" id="PS01033"/>
    </source>
</evidence>
<dbReference type="Gene3D" id="1.10.490.10">
    <property type="entry name" value="Globins"/>
    <property type="match status" value="1"/>
</dbReference>
<dbReference type="PANTHER" id="PTHR43396:SF3">
    <property type="entry name" value="FLAVOHEMOPROTEIN"/>
    <property type="match status" value="1"/>
</dbReference>
<evidence type="ECO:0000256" key="4">
    <source>
        <dbReference type="ARBA" id="ARBA00023004"/>
    </source>
</evidence>
<comment type="similarity">
    <text evidence="5">Belongs to the globin family.</text>
</comment>
<reference evidence="7 8" key="1">
    <citation type="submission" date="2018-05" db="EMBL/GenBank/DDBJ databases">
        <authorList>
            <person name="Zhang Y.-J."/>
        </authorList>
    </citation>
    <scope>NUCLEOTIDE SEQUENCE [LARGE SCALE GENOMIC DNA]</scope>
    <source>
        <strain evidence="7 8">CY04</strain>
    </source>
</reference>
<dbReference type="Pfam" id="PF00042">
    <property type="entry name" value="Globin"/>
    <property type="match status" value="1"/>
</dbReference>
<evidence type="ECO:0000256" key="1">
    <source>
        <dbReference type="ARBA" id="ARBA00022617"/>
    </source>
</evidence>
<sequence>MSELEGLIGMTEQAEAVRSSFSRVFAKKAELTTSFYHHLFLSRPEVEGMFTQNFGIQKEIFSSILTMVVRTLEQPKSLDLLTDKLREQHDALAISADQWQAAIDALMLSFREVLQDDFSAKEDAAWREAATMLVGKMAGSTD</sequence>
<gene>
    <name evidence="7" type="ORF">DL239_04665</name>
</gene>
<dbReference type="InterPro" id="IPR012292">
    <property type="entry name" value="Globin/Proto"/>
</dbReference>
<dbReference type="PROSITE" id="PS01033">
    <property type="entry name" value="GLOBIN"/>
    <property type="match status" value="1"/>
</dbReference>
<comment type="caution">
    <text evidence="7">The sequence shown here is derived from an EMBL/GenBank/DDBJ whole genome shotgun (WGS) entry which is preliminary data.</text>
</comment>
<dbReference type="SUPFAM" id="SSF46458">
    <property type="entry name" value="Globin-like"/>
    <property type="match status" value="1"/>
</dbReference>
<dbReference type="PANTHER" id="PTHR43396">
    <property type="entry name" value="FLAVOHEMOPROTEIN"/>
    <property type="match status" value="1"/>
</dbReference>
<evidence type="ECO:0000256" key="3">
    <source>
        <dbReference type="ARBA" id="ARBA00022723"/>
    </source>
</evidence>
<dbReference type="InterPro" id="IPR000971">
    <property type="entry name" value="Globin"/>
</dbReference>
<evidence type="ECO:0000313" key="8">
    <source>
        <dbReference type="Proteomes" id="UP001429564"/>
    </source>
</evidence>
<dbReference type="Proteomes" id="UP001429564">
    <property type="component" value="Unassembled WGS sequence"/>
</dbReference>
<keyword evidence="3" id="KW-0479">Metal-binding</keyword>
<feature type="domain" description="Globin" evidence="6">
    <location>
        <begin position="7"/>
        <end position="142"/>
    </location>
</feature>
<keyword evidence="1 5" id="KW-0349">Heme</keyword>
<evidence type="ECO:0000256" key="5">
    <source>
        <dbReference type="RuleBase" id="RU000356"/>
    </source>
</evidence>
<dbReference type="InterPro" id="IPR009050">
    <property type="entry name" value="Globin-like_sf"/>
</dbReference>
<proteinExistence type="inferred from homology"/>
<protein>
    <submittedName>
        <fullName evidence="7">Globin</fullName>
    </submittedName>
</protein>
<keyword evidence="5" id="KW-0813">Transport</keyword>
<keyword evidence="2 5" id="KW-0561">Oxygen transport</keyword>
<evidence type="ECO:0000313" key="7">
    <source>
        <dbReference type="EMBL" id="NIZ60263.1"/>
    </source>
</evidence>
<organism evidence="7 8">
    <name type="scientific">Parasedimentitalea denitrificans</name>
    <dbReference type="NCBI Taxonomy" id="2211118"/>
    <lineage>
        <taxon>Bacteria</taxon>
        <taxon>Pseudomonadati</taxon>
        <taxon>Pseudomonadota</taxon>
        <taxon>Alphaproteobacteria</taxon>
        <taxon>Rhodobacterales</taxon>
        <taxon>Paracoccaceae</taxon>
        <taxon>Parasedimentitalea</taxon>
    </lineage>
</organism>
<dbReference type="EMBL" id="QHLQ01000003">
    <property type="protein sequence ID" value="NIZ60263.1"/>
    <property type="molecule type" value="Genomic_DNA"/>
</dbReference>
<evidence type="ECO:0000256" key="2">
    <source>
        <dbReference type="ARBA" id="ARBA00022621"/>
    </source>
</evidence>
<accession>A0ABX0W3M7</accession>
<keyword evidence="4" id="KW-0408">Iron</keyword>
<keyword evidence="8" id="KW-1185">Reference proteome</keyword>